<dbReference type="PATRIC" id="fig|1423769.4.peg.3062"/>
<dbReference type="SMART" id="SM00642">
    <property type="entry name" value="Aamy"/>
    <property type="match status" value="1"/>
</dbReference>
<dbReference type="OrthoDB" id="9805159at2"/>
<evidence type="ECO:0000256" key="1">
    <source>
        <dbReference type="ARBA" id="ARBA00022801"/>
    </source>
</evidence>
<dbReference type="Pfam" id="PF00128">
    <property type="entry name" value="Alpha-amylase"/>
    <property type="match status" value="1"/>
</dbReference>
<keyword evidence="5" id="KW-1185">Reference proteome</keyword>
<dbReference type="Pfam" id="PF02903">
    <property type="entry name" value="Alpha-amylase_N"/>
    <property type="match status" value="1"/>
</dbReference>
<dbReference type="AlphaFoldDB" id="A0A0R1R5K4"/>
<keyword evidence="1" id="KW-0378">Hydrolase</keyword>
<dbReference type="Gene3D" id="2.60.40.10">
    <property type="entry name" value="Immunoglobulins"/>
    <property type="match status" value="1"/>
</dbReference>
<evidence type="ECO:0000259" key="3">
    <source>
        <dbReference type="SMART" id="SM00642"/>
    </source>
</evidence>
<dbReference type="InterPro" id="IPR045857">
    <property type="entry name" value="O16G_dom_2"/>
</dbReference>
<dbReference type="InterPro" id="IPR006047">
    <property type="entry name" value="GH13_cat_dom"/>
</dbReference>
<dbReference type="SUPFAM" id="SSF81296">
    <property type="entry name" value="E set domains"/>
    <property type="match status" value="1"/>
</dbReference>
<reference evidence="4 5" key="1">
    <citation type="journal article" date="2015" name="Genome Announc.">
        <title>Expanding the biotechnology potential of lactobacilli through comparative genomics of 213 strains and associated genera.</title>
        <authorList>
            <person name="Sun Z."/>
            <person name="Harris H.M."/>
            <person name="McCann A."/>
            <person name="Guo C."/>
            <person name="Argimon S."/>
            <person name="Zhang W."/>
            <person name="Yang X."/>
            <person name="Jeffery I.B."/>
            <person name="Cooney J.C."/>
            <person name="Kagawa T.F."/>
            <person name="Liu W."/>
            <person name="Song Y."/>
            <person name="Salvetti E."/>
            <person name="Wrobel A."/>
            <person name="Rasinkangas P."/>
            <person name="Parkhill J."/>
            <person name="Rea M.C."/>
            <person name="O'Sullivan O."/>
            <person name="Ritari J."/>
            <person name="Douillard F.P."/>
            <person name="Paul Ross R."/>
            <person name="Yang R."/>
            <person name="Briner A.E."/>
            <person name="Felis G.E."/>
            <person name="de Vos W.M."/>
            <person name="Barrangou R."/>
            <person name="Klaenhammer T.R."/>
            <person name="Caufield P.W."/>
            <person name="Cui Y."/>
            <person name="Zhang H."/>
            <person name="O'Toole P.W."/>
        </authorList>
    </citation>
    <scope>NUCLEOTIDE SEQUENCE [LARGE SCALE GENOMIC DNA]</scope>
    <source>
        <strain evidence="4 5">DSM 13343</strain>
    </source>
</reference>
<dbReference type="InterPro" id="IPR014756">
    <property type="entry name" value="Ig_E-set"/>
</dbReference>
<dbReference type="PANTHER" id="PTHR10357">
    <property type="entry name" value="ALPHA-AMYLASE FAMILY MEMBER"/>
    <property type="match status" value="1"/>
</dbReference>
<dbReference type="InterPro" id="IPR013783">
    <property type="entry name" value="Ig-like_fold"/>
</dbReference>
<dbReference type="CDD" id="cd02857">
    <property type="entry name" value="E_set_CDase_PDE_N"/>
    <property type="match status" value="1"/>
</dbReference>
<dbReference type="InterPro" id="IPR004185">
    <property type="entry name" value="Glyco_hydro_13_lg-like_dom"/>
</dbReference>
<organism evidence="4 5">
    <name type="scientific">Lacticaseibacillus manihotivorans DSM 13343 = JCM 12514</name>
    <dbReference type="NCBI Taxonomy" id="1423769"/>
    <lineage>
        <taxon>Bacteria</taxon>
        <taxon>Bacillati</taxon>
        <taxon>Bacillota</taxon>
        <taxon>Bacilli</taxon>
        <taxon>Lactobacillales</taxon>
        <taxon>Lactobacillaceae</taxon>
        <taxon>Lacticaseibacillus</taxon>
    </lineage>
</organism>
<dbReference type="SUPFAM" id="SSF51445">
    <property type="entry name" value="(Trans)glycosidases"/>
    <property type="match status" value="1"/>
</dbReference>
<evidence type="ECO:0000256" key="2">
    <source>
        <dbReference type="ARBA" id="ARBA00023295"/>
    </source>
</evidence>
<dbReference type="EMBL" id="AZEU01000051">
    <property type="protein sequence ID" value="KRL52049.1"/>
    <property type="molecule type" value="Genomic_DNA"/>
</dbReference>
<dbReference type="GO" id="GO:0004553">
    <property type="term" value="F:hydrolase activity, hydrolyzing O-glycosyl compounds"/>
    <property type="evidence" value="ECO:0007669"/>
    <property type="project" value="InterPro"/>
</dbReference>
<dbReference type="InterPro" id="IPR017853">
    <property type="entry name" value="GH"/>
</dbReference>
<evidence type="ECO:0000313" key="4">
    <source>
        <dbReference type="EMBL" id="KRL52049.1"/>
    </source>
</evidence>
<dbReference type="CDD" id="cd11338">
    <property type="entry name" value="AmyAc_CMD"/>
    <property type="match status" value="1"/>
</dbReference>
<evidence type="ECO:0000313" key="5">
    <source>
        <dbReference type="Proteomes" id="UP000051790"/>
    </source>
</evidence>
<dbReference type="Gene3D" id="3.90.400.10">
    <property type="entry name" value="Oligo-1,6-glucosidase, Domain 2"/>
    <property type="match status" value="1"/>
</dbReference>
<name>A0A0R1R5K4_9LACO</name>
<dbReference type="Proteomes" id="UP000051790">
    <property type="component" value="Unassembled WGS sequence"/>
</dbReference>
<dbReference type="Gene3D" id="3.20.20.80">
    <property type="entry name" value="Glycosidases"/>
    <property type="match status" value="1"/>
</dbReference>
<dbReference type="PANTHER" id="PTHR10357:SF210">
    <property type="entry name" value="MALTODEXTRIN GLUCOSIDASE"/>
    <property type="match status" value="1"/>
</dbReference>
<protein>
    <submittedName>
        <fullName evidence="4">Neopullulanase</fullName>
    </submittedName>
</protein>
<proteinExistence type="predicted"/>
<gene>
    <name evidence="4" type="ORF">FD01_GL002837</name>
</gene>
<dbReference type="GO" id="GO:0005975">
    <property type="term" value="P:carbohydrate metabolic process"/>
    <property type="evidence" value="ECO:0007669"/>
    <property type="project" value="InterPro"/>
</dbReference>
<feature type="domain" description="Glycosyl hydrolase family 13 catalytic" evidence="3">
    <location>
        <begin position="147"/>
        <end position="511"/>
    </location>
</feature>
<sequence>MLISAMAHRPESEDCFLIDAHQVRLRFKTALGDIQNVTVLYGDPYWNLPDETGEYHFTYSKAPMTKIASGQTHDYWAVTVKPPYQRIQYLFAATDAEGKTILFGDRGPRVDTEVERIEAANYFRLPYFHEIDRTKTPSWVSETVWYQIFPERFANGDPSLNPENCLPWQPEDHPGREDYYGGDLQGVLDHLDDLQDLGVNGLYFCPIFKASSNHKYDTIDYLEIDPAFGDKALFAKLVHEAHARGMRVMLDAVFNHMGYASMQWQDVLQNGQKSRFVDWFHIHDWPLLPYRDPTLGQGDPQFDTFAFGPGMPKLNTANPEVQAYLLEIATYWVKQFDIDAWRLDVANEVDHHFWRQFHDALIAIKPDFYILGEVWHSSQPWLNGDEFSGVMNYAFTQQIEDHFLTGVSDAQTMLARLSDQLMLYRDNVNSMMLNMLDSHDTPRLLTVAGGDLDRALQALAFTFLQTGTPCIYYGTEMGMAGENDPDDRKPMDWSKLHQSTWQRVHALVALRREYAELLGNGTTTYALTDTGLIKVTRQLAGQTLEGYFNTTDQSVAISAQPLLQQGFEAGILSPKGFIVRAQ</sequence>
<comment type="caution">
    <text evidence="4">The sequence shown here is derived from an EMBL/GenBank/DDBJ whole genome shotgun (WGS) entry which is preliminary data.</text>
</comment>
<keyword evidence="2" id="KW-0326">Glycosidase</keyword>
<dbReference type="RefSeq" id="WP_056962574.1">
    <property type="nucleotide sequence ID" value="NZ_AZEU01000051.1"/>
</dbReference>
<accession>A0A0R1R5K4</accession>